<reference evidence="2 3" key="1">
    <citation type="submission" date="2018-12" db="EMBL/GenBank/DDBJ databases">
        <title>Complete genome of Nonlabens sp. MJ115.</title>
        <authorList>
            <person name="Choi H.S."/>
            <person name="Jung J."/>
        </authorList>
    </citation>
    <scope>NUCLEOTIDE SEQUENCE [LARGE SCALE GENOMIC DNA]</scope>
    <source>
        <strain evidence="2 3">MJ115</strain>
    </source>
</reference>
<keyword evidence="3" id="KW-1185">Reference proteome</keyword>
<sequence>MLLHKVLKYLSLVLCLVAAGFFIYTLSVGDEPIQMDDTGSVQNATIAPMMYIAYITMAIILLVVLFFVFVNLFSSPEALKKSLLSVGILVAIIAIAYFVFATGDDVSNYTLADGETLSAGESKAIGAAIWTFYIIAILAVGSILFAGATKLIKR</sequence>
<organism evidence="2 3">
    <name type="scientific">Nonlabens ponticola</name>
    <dbReference type="NCBI Taxonomy" id="2496866"/>
    <lineage>
        <taxon>Bacteria</taxon>
        <taxon>Pseudomonadati</taxon>
        <taxon>Bacteroidota</taxon>
        <taxon>Flavobacteriia</taxon>
        <taxon>Flavobacteriales</taxon>
        <taxon>Flavobacteriaceae</taxon>
        <taxon>Nonlabens</taxon>
    </lineage>
</organism>
<feature type="transmembrane region" description="Helical" evidence="1">
    <location>
        <begin position="127"/>
        <end position="148"/>
    </location>
</feature>
<dbReference type="Proteomes" id="UP000279600">
    <property type="component" value="Chromosome"/>
</dbReference>
<proteinExistence type="predicted"/>
<evidence type="ECO:0000313" key="2">
    <source>
        <dbReference type="EMBL" id="AZQ43426.1"/>
    </source>
</evidence>
<accession>A0A3S9MW24</accession>
<dbReference type="EMBL" id="CP034549">
    <property type="protein sequence ID" value="AZQ43426.1"/>
    <property type="molecule type" value="Genomic_DNA"/>
</dbReference>
<feature type="transmembrane region" description="Helical" evidence="1">
    <location>
        <begin position="7"/>
        <end position="26"/>
    </location>
</feature>
<feature type="transmembrane region" description="Helical" evidence="1">
    <location>
        <begin position="82"/>
        <end position="100"/>
    </location>
</feature>
<gene>
    <name evidence="2" type="ORF">EJ995_03945</name>
</gene>
<keyword evidence="1" id="KW-1133">Transmembrane helix</keyword>
<dbReference type="KEGG" id="noj:EJ995_03945"/>
<evidence type="ECO:0000313" key="3">
    <source>
        <dbReference type="Proteomes" id="UP000279600"/>
    </source>
</evidence>
<evidence type="ECO:0000256" key="1">
    <source>
        <dbReference type="SAM" id="Phobius"/>
    </source>
</evidence>
<name>A0A3S9MW24_9FLAO</name>
<dbReference type="OrthoDB" id="1446429at2"/>
<keyword evidence="1" id="KW-0812">Transmembrane</keyword>
<dbReference type="AlphaFoldDB" id="A0A3S9MW24"/>
<keyword evidence="1" id="KW-0472">Membrane</keyword>
<feature type="transmembrane region" description="Helical" evidence="1">
    <location>
        <begin position="46"/>
        <end position="70"/>
    </location>
</feature>
<protein>
    <submittedName>
        <fullName evidence="2">Uncharacterized protein</fullName>
    </submittedName>
</protein>
<dbReference type="RefSeq" id="WP_126445820.1">
    <property type="nucleotide sequence ID" value="NZ_CP034549.1"/>
</dbReference>